<name>A0AAU9XHL2_9CNID</name>
<reference evidence="1 2" key="1">
    <citation type="submission" date="2022-05" db="EMBL/GenBank/DDBJ databases">
        <authorList>
            <consortium name="Genoscope - CEA"/>
            <person name="William W."/>
        </authorList>
    </citation>
    <scope>NUCLEOTIDE SEQUENCE [LARGE SCALE GENOMIC DNA]</scope>
</reference>
<comment type="caution">
    <text evidence="1">The sequence shown here is derived from an EMBL/GenBank/DDBJ whole genome shotgun (WGS) entry which is preliminary data.</text>
</comment>
<gene>
    <name evidence="1" type="ORF">PMEA_00023959</name>
</gene>
<evidence type="ECO:0000313" key="1">
    <source>
        <dbReference type="EMBL" id="CAH3148037.1"/>
    </source>
</evidence>
<dbReference type="Proteomes" id="UP001159428">
    <property type="component" value="Unassembled WGS sequence"/>
</dbReference>
<keyword evidence="2" id="KW-1185">Reference proteome</keyword>
<dbReference type="EMBL" id="CALNXJ010000044">
    <property type="protein sequence ID" value="CAH3148037.1"/>
    <property type="molecule type" value="Genomic_DNA"/>
</dbReference>
<protein>
    <submittedName>
        <fullName evidence="1">Uncharacterized protein</fullName>
    </submittedName>
</protein>
<accession>A0AAU9XHL2</accession>
<proteinExistence type="predicted"/>
<dbReference type="AlphaFoldDB" id="A0AAU9XHL2"/>
<evidence type="ECO:0000313" key="2">
    <source>
        <dbReference type="Proteomes" id="UP001159428"/>
    </source>
</evidence>
<sequence length="522" mass="60506">MKKPREEAFFHFSRELSGNTAKMDSKHAKIQTGSNQISAKIQSKQIQDRTQFSGYDEDVKSVRDLFIFGEKHCEPKSFSRMEAWINEEYRKVKRVKTGRFQQTGNFLRDLKTEASNKTSYKFFPSPEFKPGNYFLLPENSDEMEYDALRFDRCVPSYTYVKPSNQLCRNNITRKAFCEVVGKDLCIDCNGGKLRQRFNHKMDSLYPCLQYDKDKRPYGYCPRVNLKTVTVAFDRNKIFEVPHSPTKNRPIEQSLTKETEAPKTDYYASMTAPSDSRQNVNNYHDYVTPTSTCALDDTRSVHSISEASPDRVSRTNILSRMAKTKASWVENQKIHESLPHRKSPILCKGTPVGGLPLTPFMEKTLSTDRATKGVRDGKKFDLLPISKYLAHYRDQRKFRKEKKLPLVRISSYHTLCGCLDGLGSWDCPQQEYQKEKRQTATFFTTKDVFKPFHSRLLPTRGEVLYVEPAQTKLNSYLTDHVRLPSLQGNSRNDTFVTEFTERSRANYSRFKAKRNTTFPVIVH</sequence>
<organism evidence="1 2">
    <name type="scientific">Pocillopora meandrina</name>
    <dbReference type="NCBI Taxonomy" id="46732"/>
    <lineage>
        <taxon>Eukaryota</taxon>
        <taxon>Metazoa</taxon>
        <taxon>Cnidaria</taxon>
        <taxon>Anthozoa</taxon>
        <taxon>Hexacorallia</taxon>
        <taxon>Scleractinia</taxon>
        <taxon>Astrocoeniina</taxon>
        <taxon>Pocilloporidae</taxon>
        <taxon>Pocillopora</taxon>
    </lineage>
</organism>